<feature type="binding site" evidence="12">
    <location>
        <position position="58"/>
    </location>
    <ligand>
        <name>Zn(2+)</name>
        <dbReference type="ChEBI" id="CHEBI:29105"/>
    </ligand>
</feature>
<evidence type="ECO:0000313" key="17">
    <source>
        <dbReference type="Proteomes" id="UP001431783"/>
    </source>
</evidence>
<dbReference type="SUPFAM" id="SSF57716">
    <property type="entry name" value="Glucocorticoid receptor-like (DNA-binding domain)"/>
    <property type="match status" value="1"/>
</dbReference>
<feature type="compositionally biased region" description="Polar residues" evidence="13">
    <location>
        <begin position="215"/>
        <end position="231"/>
    </location>
</feature>
<comment type="caution">
    <text evidence="16">The sequence shown here is derived from an EMBL/GenBank/DDBJ whole genome shotgun (WGS) entry which is preliminary data.</text>
</comment>
<keyword evidence="8" id="KW-0238">DNA-binding</keyword>
<evidence type="ECO:0000256" key="3">
    <source>
        <dbReference type="ARBA" id="ARBA00022723"/>
    </source>
</evidence>
<evidence type="ECO:0000259" key="14">
    <source>
        <dbReference type="PROSITE" id="PS50157"/>
    </source>
</evidence>
<dbReference type="Pfam" id="PF12874">
    <property type="entry name" value="zf-met"/>
    <property type="match status" value="1"/>
</dbReference>
<feature type="domain" description="C2H2-type" evidence="14">
    <location>
        <begin position="462"/>
        <end position="485"/>
    </location>
</feature>
<dbReference type="GO" id="GO:1990837">
    <property type="term" value="F:sequence-specific double-stranded DNA binding"/>
    <property type="evidence" value="ECO:0007669"/>
    <property type="project" value="UniProtKB-ARBA"/>
</dbReference>
<dbReference type="Pfam" id="PF07776">
    <property type="entry name" value="zf-AD"/>
    <property type="match status" value="1"/>
</dbReference>
<dbReference type="FunFam" id="3.30.160.60:FF:000624">
    <property type="entry name" value="zinc finger protein 697"/>
    <property type="match status" value="1"/>
</dbReference>
<dbReference type="InterPro" id="IPR012934">
    <property type="entry name" value="Znf_AD"/>
</dbReference>
<dbReference type="Pfam" id="PF13912">
    <property type="entry name" value="zf-C2H2_6"/>
    <property type="match status" value="2"/>
</dbReference>
<dbReference type="FunFam" id="3.30.160.60:FF:000303">
    <property type="entry name" value="Zinc finger protein 41"/>
    <property type="match status" value="1"/>
</dbReference>
<keyword evidence="4" id="KW-0677">Repeat</keyword>
<dbReference type="GO" id="GO:0005634">
    <property type="term" value="C:nucleus"/>
    <property type="evidence" value="ECO:0007669"/>
    <property type="project" value="UniProtKB-SubCell"/>
</dbReference>
<protein>
    <submittedName>
        <fullName evidence="16">Uncharacterized protein</fullName>
    </submittedName>
</protein>
<evidence type="ECO:0000256" key="1">
    <source>
        <dbReference type="ARBA" id="ARBA00004123"/>
    </source>
</evidence>
<dbReference type="PROSITE" id="PS50157">
    <property type="entry name" value="ZINC_FINGER_C2H2_2"/>
    <property type="match status" value="8"/>
</dbReference>
<evidence type="ECO:0000256" key="13">
    <source>
        <dbReference type="SAM" id="MobiDB-lite"/>
    </source>
</evidence>
<feature type="domain" description="C2H2-type" evidence="14">
    <location>
        <begin position="434"/>
        <end position="461"/>
    </location>
</feature>
<dbReference type="EMBL" id="JARQZJ010000031">
    <property type="protein sequence ID" value="KAK9874445.1"/>
    <property type="molecule type" value="Genomic_DNA"/>
</dbReference>
<comment type="subcellular location">
    <subcellularLocation>
        <location evidence="1">Nucleus</location>
    </subcellularLocation>
</comment>
<feature type="domain" description="C2H2-type" evidence="14">
    <location>
        <begin position="496"/>
        <end position="523"/>
    </location>
</feature>
<dbReference type="SUPFAM" id="SSF57667">
    <property type="entry name" value="beta-beta-alpha zinc fingers"/>
    <property type="match status" value="5"/>
</dbReference>
<dbReference type="FunFam" id="3.30.160.60:FF:000965">
    <property type="entry name" value="Neurotrophin receptor-interacting factor homolog"/>
    <property type="match status" value="1"/>
</dbReference>
<organism evidence="16 17">
    <name type="scientific">Henosepilachna vigintioctopunctata</name>
    <dbReference type="NCBI Taxonomy" id="420089"/>
    <lineage>
        <taxon>Eukaryota</taxon>
        <taxon>Metazoa</taxon>
        <taxon>Ecdysozoa</taxon>
        <taxon>Arthropoda</taxon>
        <taxon>Hexapoda</taxon>
        <taxon>Insecta</taxon>
        <taxon>Pterygota</taxon>
        <taxon>Neoptera</taxon>
        <taxon>Endopterygota</taxon>
        <taxon>Coleoptera</taxon>
        <taxon>Polyphaga</taxon>
        <taxon>Cucujiformia</taxon>
        <taxon>Coccinelloidea</taxon>
        <taxon>Coccinellidae</taxon>
        <taxon>Epilachninae</taxon>
        <taxon>Epilachnini</taxon>
        <taxon>Henosepilachna</taxon>
    </lineage>
</organism>
<feature type="domain" description="C2H2-type" evidence="14">
    <location>
        <begin position="524"/>
        <end position="551"/>
    </location>
</feature>
<evidence type="ECO:0000256" key="9">
    <source>
        <dbReference type="ARBA" id="ARBA00023163"/>
    </source>
</evidence>
<evidence type="ECO:0000256" key="8">
    <source>
        <dbReference type="ARBA" id="ARBA00023125"/>
    </source>
</evidence>
<feature type="binding site" evidence="12">
    <location>
        <position position="13"/>
    </location>
    <ligand>
        <name>Zn(2+)</name>
        <dbReference type="ChEBI" id="CHEBI:29105"/>
    </ligand>
</feature>
<name>A0AAW1U2Q3_9CUCU</name>
<evidence type="ECO:0000256" key="4">
    <source>
        <dbReference type="ARBA" id="ARBA00022737"/>
    </source>
</evidence>
<keyword evidence="3 12" id="KW-0479">Metal-binding</keyword>
<dbReference type="Gene3D" id="3.30.160.60">
    <property type="entry name" value="Classic Zinc Finger"/>
    <property type="match status" value="8"/>
</dbReference>
<evidence type="ECO:0000256" key="11">
    <source>
        <dbReference type="PROSITE-ProRule" id="PRU00042"/>
    </source>
</evidence>
<gene>
    <name evidence="16" type="ORF">WA026_002784</name>
</gene>
<dbReference type="PROSITE" id="PS51915">
    <property type="entry name" value="ZAD"/>
    <property type="match status" value="1"/>
</dbReference>
<keyword evidence="5 11" id="KW-0863">Zinc-finger</keyword>
<feature type="compositionally biased region" description="Acidic residues" evidence="13">
    <location>
        <begin position="199"/>
        <end position="209"/>
    </location>
</feature>
<keyword evidence="6 12" id="KW-0862">Zinc</keyword>
<dbReference type="GO" id="GO:0008270">
    <property type="term" value="F:zinc ion binding"/>
    <property type="evidence" value="ECO:0007669"/>
    <property type="project" value="UniProtKB-UniRule"/>
</dbReference>
<dbReference type="SMART" id="SM00355">
    <property type="entry name" value="ZnF_C2H2"/>
    <property type="match status" value="11"/>
</dbReference>
<feature type="compositionally biased region" description="Low complexity" evidence="13">
    <location>
        <begin position="232"/>
        <end position="244"/>
    </location>
</feature>
<proteinExistence type="inferred from homology"/>
<evidence type="ECO:0000256" key="12">
    <source>
        <dbReference type="PROSITE-ProRule" id="PRU01263"/>
    </source>
</evidence>
<evidence type="ECO:0000256" key="5">
    <source>
        <dbReference type="ARBA" id="ARBA00022771"/>
    </source>
</evidence>
<evidence type="ECO:0000313" key="16">
    <source>
        <dbReference type="EMBL" id="KAK9874445.1"/>
    </source>
</evidence>
<dbReference type="Gene3D" id="3.40.1800.20">
    <property type="match status" value="1"/>
</dbReference>
<dbReference type="PROSITE" id="PS00028">
    <property type="entry name" value="ZINC_FINGER_C2H2_1"/>
    <property type="match status" value="8"/>
</dbReference>
<feature type="domain" description="C2H2-type" evidence="14">
    <location>
        <begin position="580"/>
        <end position="607"/>
    </location>
</feature>
<evidence type="ECO:0000256" key="6">
    <source>
        <dbReference type="ARBA" id="ARBA00022833"/>
    </source>
</evidence>
<dbReference type="PANTHER" id="PTHR24376">
    <property type="entry name" value="ZINC FINGER PROTEIN"/>
    <property type="match status" value="1"/>
</dbReference>
<feature type="domain" description="ZAD" evidence="15">
    <location>
        <begin position="8"/>
        <end position="85"/>
    </location>
</feature>
<evidence type="ECO:0000256" key="7">
    <source>
        <dbReference type="ARBA" id="ARBA00023015"/>
    </source>
</evidence>
<evidence type="ECO:0000259" key="15">
    <source>
        <dbReference type="PROSITE" id="PS51915"/>
    </source>
</evidence>
<dbReference type="FunFam" id="3.30.160.60:FF:000663">
    <property type="entry name" value="Zinc finger protein 45"/>
    <property type="match status" value="1"/>
</dbReference>
<accession>A0AAW1U2Q3</accession>
<dbReference type="InterPro" id="IPR036236">
    <property type="entry name" value="Znf_C2H2_sf"/>
</dbReference>
<dbReference type="PANTHER" id="PTHR24376:SF235">
    <property type="entry name" value="C2H2-TYPE DOMAIN-CONTAINING PROTEIN"/>
    <property type="match status" value="1"/>
</dbReference>
<comment type="similarity">
    <text evidence="2">Belongs to the krueppel C2H2-type zinc-finger protein family.</text>
</comment>
<keyword evidence="7" id="KW-0805">Transcription regulation</keyword>
<keyword evidence="9" id="KW-0804">Transcription</keyword>
<sequence length="635" mass="72664">MIPADLMQLCRLCLVEDRVQISIFGEHGTGDVKQIFLKISSCLPLKISKTDSLPKNICVECSSKLESFYQFWNDSINAEKQLNLWLSDVETNPVLTTDKETGVYTPHEKEQINNIKPMGVAEIKEESVDSDDEVLSDKLKNYDEYRKKLSKLSSKEMMKETSLILSKSSKSAAAKKRLYQHSRESETEEESEELTKMEEESEDSEDDDDRNSSENQSLSPTEDQPSTSRIENSPSSSINNNSQNSNHLVPIVELSEGSWLHNEDITSPFAAQISTTLKKLGYKNPFVYPELKNKKKALKKLEAKNNTKWQCMICSDVKINKDELMQHYEHHKSETETIKGCKLLGDYFMCPVCLTDFTSLISYEKHVELNHGEKQYNCDICHRAFKNLYSLSVHNKKRHSTDKVFKCSGCDFEYNELKSLRSHIRTAHEEYVKYRCEICNKGFSSLSWYHEHKNFHTGAMPFECEVCSKSFPYTRYLIAHKKNMHPEMFSSMPINHECEICQKKFAHKKSLVLHLRGHTGESAVLCDMCGKSLSSSEHLKQHLRIHTGYKPHCCSVCGKGFAKKCNLTLHERVHSGEKPHICNVCGKGFSQRSTLVIHGRYHSGERPYQCQICEKGFVAKGLLGVHMKTCVGIID</sequence>
<feature type="binding site" evidence="12">
    <location>
        <position position="61"/>
    </location>
    <ligand>
        <name>Zn(2+)</name>
        <dbReference type="ChEBI" id="CHEBI:29105"/>
    </ligand>
</feature>
<feature type="domain" description="C2H2-type" evidence="14">
    <location>
        <begin position="552"/>
        <end position="579"/>
    </location>
</feature>
<feature type="region of interest" description="Disordered" evidence="13">
    <location>
        <begin position="174"/>
        <end position="244"/>
    </location>
</feature>
<dbReference type="InterPro" id="IPR013087">
    <property type="entry name" value="Znf_C2H2_type"/>
</dbReference>
<reference evidence="16 17" key="1">
    <citation type="submission" date="2023-03" db="EMBL/GenBank/DDBJ databases">
        <title>Genome insight into feeding habits of ladybird beetles.</title>
        <authorList>
            <person name="Li H.-S."/>
            <person name="Huang Y.-H."/>
            <person name="Pang H."/>
        </authorList>
    </citation>
    <scope>NUCLEOTIDE SEQUENCE [LARGE SCALE GENOMIC DNA]</scope>
    <source>
        <strain evidence="16">SYSU_2023b</strain>
        <tissue evidence="16">Whole body</tissue>
    </source>
</reference>
<feature type="domain" description="C2H2-type" evidence="14">
    <location>
        <begin position="376"/>
        <end position="404"/>
    </location>
</feature>
<dbReference type="SMART" id="SM00868">
    <property type="entry name" value="zf-AD"/>
    <property type="match status" value="2"/>
</dbReference>
<feature type="domain" description="C2H2-type" evidence="14">
    <location>
        <begin position="405"/>
        <end position="428"/>
    </location>
</feature>
<dbReference type="Pfam" id="PF00096">
    <property type="entry name" value="zf-C2H2"/>
    <property type="match status" value="3"/>
</dbReference>
<feature type="binding site" evidence="12">
    <location>
        <position position="10"/>
    </location>
    <ligand>
        <name>Zn(2+)</name>
        <dbReference type="ChEBI" id="CHEBI:29105"/>
    </ligand>
</feature>
<evidence type="ECO:0000256" key="10">
    <source>
        <dbReference type="ARBA" id="ARBA00023242"/>
    </source>
</evidence>
<dbReference type="Proteomes" id="UP001431783">
    <property type="component" value="Unassembled WGS sequence"/>
</dbReference>
<keyword evidence="17" id="KW-1185">Reference proteome</keyword>
<dbReference type="AlphaFoldDB" id="A0AAW1U2Q3"/>
<keyword evidence="10" id="KW-0539">Nucleus</keyword>
<evidence type="ECO:0000256" key="2">
    <source>
        <dbReference type="ARBA" id="ARBA00006991"/>
    </source>
</evidence>